<dbReference type="CDD" id="cd06503">
    <property type="entry name" value="ATP-synt_Fo_b"/>
    <property type="match status" value="1"/>
</dbReference>
<evidence type="ECO:0000256" key="13">
    <source>
        <dbReference type="ARBA" id="ARBA00026054"/>
    </source>
</evidence>
<keyword evidence="5 15" id="KW-0812">Transmembrane</keyword>
<keyword evidence="8 15" id="KW-0406">Ion transport</keyword>
<comment type="similarity">
    <text evidence="1 15 16">Belongs to the ATPase B chain family.</text>
</comment>
<evidence type="ECO:0000313" key="19">
    <source>
        <dbReference type="Proteomes" id="UP000285961"/>
    </source>
</evidence>
<evidence type="ECO:0000256" key="14">
    <source>
        <dbReference type="ARBA" id="ARBA00037847"/>
    </source>
</evidence>
<keyword evidence="4 15" id="KW-0138">CF(0)</keyword>
<evidence type="ECO:0000256" key="15">
    <source>
        <dbReference type="HAMAP-Rule" id="MF_01398"/>
    </source>
</evidence>
<evidence type="ECO:0000256" key="12">
    <source>
        <dbReference type="ARBA" id="ARBA00025614"/>
    </source>
</evidence>
<keyword evidence="18" id="KW-0378">Hydrolase</keyword>
<evidence type="ECO:0000256" key="1">
    <source>
        <dbReference type="ARBA" id="ARBA00005513"/>
    </source>
</evidence>
<feature type="transmembrane region" description="Helical" evidence="15">
    <location>
        <begin position="47"/>
        <end position="67"/>
    </location>
</feature>
<keyword evidence="7 15" id="KW-1133">Transmembrane helix</keyword>
<comment type="subcellular location">
    <subcellularLocation>
        <location evidence="15">Cell membrane</location>
        <topology evidence="15">Single-pass membrane protein</topology>
    </subcellularLocation>
    <subcellularLocation>
        <location evidence="14">Endomembrane system</location>
        <topology evidence="14">Single-pass membrane protein</topology>
    </subcellularLocation>
</comment>
<evidence type="ECO:0000256" key="11">
    <source>
        <dbReference type="ARBA" id="ARBA00025198"/>
    </source>
</evidence>
<accession>A0A419EPK7</accession>
<reference evidence="18 19" key="1">
    <citation type="journal article" date="2017" name="ISME J.">
        <title>Energy and carbon metabolisms in a deep terrestrial subsurface fluid microbial community.</title>
        <authorList>
            <person name="Momper L."/>
            <person name="Jungbluth S.P."/>
            <person name="Lee M.D."/>
            <person name="Amend J.P."/>
        </authorList>
    </citation>
    <scope>NUCLEOTIDE SEQUENCE [LARGE SCALE GENOMIC DNA]</scope>
    <source>
        <strain evidence="18">SURF_17</strain>
    </source>
</reference>
<comment type="subunit">
    <text evidence="13">F-type ATPases have 2 components, F(1) - the catalytic core - and F(0) - the membrane proton channel. F(1) has five subunits: alpha(3), beta(3), gamma(1), delta(1), epsilon(1). F(0) has four main subunits: a(1), b(2) and c(10-14). The alpha and beta chains form an alternating ring which encloses part of the gamma chain. F(1) is attached to F(0) by a central stalk formed by the gamma and epsilon chains, while a peripheral stalk is formed by the delta and b chains.</text>
</comment>
<dbReference type="PANTHER" id="PTHR33445">
    <property type="entry name" value="ATP SYNTHASE SUBUNIT B', CHLOROPLASTIC"/>
    <property type="match status" value="1"/>
</dbReference>
<comment type="subunit">
    <text evidence="15">F-type ATPases have 2 components, F(1) - the catalytic core - and F(0) - the membrane proton channel. F(1) has five subunits: alpha(3), beta(3), gamma(1), delta(1), epsilon(1). F(0) has three main subunits: a(1), b(2) and c(10-14). The alpha and beta chains form an alternating ring which encloses part of the gamma chain. F(1) is attached to F(0) by a central stalk formed by the gamma and epsilon chains, while a peripheral stalk is formed by the delta and b chains.</text>
</comment>
<evidence type="ECO:0000256" key="5">
    <source>
        <dbReference type="ARBA" id="ARBA00022692"/>
    </source>
</evidence>
<evidence type="ECO:0000256" key="17">
    <source>
        <dbReference type="SAM" id="Coils"/>
    </source>
</evidence>
<evidence type="ECO:0000256" key="4">
    <source>
        <dbReference type="ARBA" id="ARBA00022547"/>
    </source>
</evidence>
<dbReference type="NCBIfam" id="TIGR01144">
    <property type="entry name" value="ATP_synt_b"/>
    <property type="match status" value="1"/>
</dbReference>
<keyword evidence="2 15" id="KW-0813">Transport</keyword>
<dbReference type="InterPro" id="IPR028987">
    <property type="entry name" value="ATP_synth_B-like_membr_sf"/>
</dbReference>
<comment type="function">
    <text evidence="12">Component of the F(0) channel, it forms part of the peripheral stalk, linking F(1) to F(0). The b'-subunit is a diverged and duplicated form of b found in plants and photosynthetic bacteria.</text>
</comment>
<keyword evidence="6 15" id="KW-0375">Hydrogen ion transport</keyword>
<dbReference type="GO" id="GO:0012505">
    <property type="term" value="C:endomembrane system"/>
    <property type="evidence" value="ECO:0007669"/>
    <property type="project" value="UniProtKB-SubCell"/>
</dbReference>
<dbReference type="Pfam" id="PF00430">
    <property type="entry name" value="ATP-synt_B"/>
    <property type="match status" value="1"/>
</dbReference>
<dbReference type="SUPFAM" id="SSF81573">
    <property type="entry name" value="F1F0 ATP synthase subunit B, membrane domain"/>
    <property type="match status" value="1"/>
</dbReference>
<dbReference type="PANTHER" id="PTHR33445:SF1">
    <property type="entry name" value="ATP SYNTHASE SUBUNIT B"/>
    <property type="match status" value="1"/>
</dbReference>
<evidence type="ECO:0000256" key="3">
    <source>
        <dbReference type="ARBA" id="ARBA00022475"/>
    </source>
</evidence>
<dbReference type="Gene3D" id="6.10.250.1580">
    <property type="match status" value="1"/>
</dbReference>
<keyword evidence="9 15" id="KW-0472">Membrane</keyword>
<dbReference type="EMBL" id="QZKI01000132">
    <property type="protein sequence ID" value="RJP64886.1"/>
    <property type="molecule type" value="Genomic_DNA"/>
</dbReference>
<organism evidence="18 19">
    <name type="scientific">Candidatus Abyssobacteria bacterium SURF_17</name>
    <dbReference type="NCBI Taxonomy" id="2093361"/>
    <lineage>
        <taxon>Bacteria</taxon>
        <taxon>Pseudomonadati</taxon>
        <taxon>Candidatus Hydrogenedentota</taxon>
        <taxon>Candidatus Abyssobacteria</taxon>
    </lineage>
</organism>
<dbReference type="InterPro" id="IPR002146">
    <property type="entry name" value="ATP_synth_b/b'su_bac/chlpt"/>
</dbReference>
<evidence type="ECO:0000256" key="2">
    <source>
        <dbReference type="ARBA" id="ARBA00022448"/>
    </source>
</evidence>
<dbReference type="GO" id="GO:0005886">
    <property type="term" value="C:plasma membrane"/>
    <property type="evidence" value="ECO:0007669"/>
    <property type="project" value="UniProtKB-SubCell"/>
</dbReference>
<keyword evidence="17" id="KW-0175">Coiled coil</keyword>
<dbReference type="HAMAP" id="MF_01398">
    <property type="entry name" value="ATP_synth_b_bprime"/>
    <property type="match status" value="1"/>
</dbReference>
<evidence type="ECO:0000256" key="7">
    <source>
        <dbReference type="ARBA" id="ARBA00022989"/>
    </source>
</evidence>
<dbReference type="GO" id="GO:0046933">
    <property type="term" value="F:proton-transporting ATP synthase activity, rotational mechanism"/>
    <property type="evidence" value="ECO:0007669"/>
    <property type="project" value="UniProtKB-UniRule"/>
</dbReference>
<keyword evidence="10 15" id="KW-0066">ATP synthesis</keyword>
<evidence type="ECO:0000313" key="18">
    <source>
        <dbReference type="EMBL" id="RJP64886.1"/>
    </source>
</evidence>
<name>A0A419EPK7_9BACT</name>
<dbReference type="Proteomes" id="UP000285961">
    <property type="component" value="Unassembled WGS sequence"/>
</dbReference>
<feature type="coiled-coil region" evidence="17">
    <location>
        <begin position="78"/>
        <end position="171"/>
    </location>
</feature>
<protein>
    <recommendedName>
        <fullName evidence="15">ATP synthase subunit b</fullName>
    </recommendedName>
    <alternativeName>
        <fullName evidence="15">ATP synthase F(0) sector subunit b</fullName>
    </alternativeName>
    <alternativeName>
        <fullName evidence="15">ATPase subunit I</fullName>
    </alternativeName>
    <alternativeName>
        <fullName evidence="15">F-type ATPase subunit b</fullName>
        <shortName evidence="15">F-ATPase subunit b</shortName>
    </alternativeName>
</protein>
<sequence>MAETIFYLAQETGEMEQEVVGHEMTTAHEEHPAKAESETPMKVEPNLWIWTLLAFIIVFFVLRKFAFPRITEMLDKRTEKIEGDLKNAEFTREEAEKMLAEYKQQLDAARTEAKKIMDEGKALGENLRKETVAKATEEANQLIKRAQEEIGREKEKAIKELQAQIADISIEVASKVMQSTLNKQEHAKLIDQYISEVGRLYEG</sequence>
<evidence type="ECO:0000256" key="9">
    <source>
        <dbReference type="ARBA" id="ARBA00023136"/>
    </source>
</evidence>
<dbReference type="AlphaFoldDB" id="A0A419EPK7"/>
<keyword evidence="3 15" id="KW-1003">Cell membrane</keyword>
<gene>
    <name evidence="15 18" type="primary">atpF</name>
    <name evidence="18" type="ORF">C4532_18530</name>
</gene>
<evidence type="ECO:0000256" key="8">
    <source>
        <dbReference type="ARBA" id="ARBA00023065"/>
    </source>
</evidence>
<dbReference type="InterPro" id="IPR005864">
    <property type="entry name" value="ATP_synth_F0_bsu_bac"/>
</dbReference>
<dbReference type="InterPro" id="IPR050059">
    <property type="entry name" value="ATP_synthase_B_chain"/>
</dbReference>
<dbReference type="GO" id="GO:0046961">
    <property type="term" value="F:proton-transporting ATPase activity, rotational mechanism"/>
    <property type="evidence" value="ECO:0007669"/>
    <property type="project" value="TreeGrafter"/>
</dbReference>
<evidence type="ECO:0000256" key="16">
    <source>
        <dbReference type="RuleBase" id="RU003848"/>
    </source>
</evidence>
<dbReference type="GO" id="GO:0045259">
    <property type="term" value="C:proton-transporting ATP synthase complex"/>
    <property type="evidence" value="ECO:0007669"/>
    <property type="project" value="UniProtKB-KW"/>
</dbReference>
<dbReference type="GO" id="GO:0016787">
    <property type="term" value="F:hydrolase activity"/>
    <property type="evidence" value="ECO:0007669"/>
    <property type="project" value="UniProtKB-KW"/>
</dbReference>
<comment type="caution">
    <text evidence="18">The sequence shown here is derived from an EMBL/GenBank/DDBJ whole genome shotgun (WGS) entry which is preliminary data.</text>
</comment>
<evidence type="ECO:0000256" key="6">
    <source>
        <dbReference type="ARBA" id="ARBA00022781"/>
    </source>
</evidence>
<proteinExistence type="inferred from homology"/>
<evidence type="ECO:0000256" key="10">
    <source>
        <dbReference type="ARBA" id="ARBA00023310"/>
    </source>
</evidence>
<comment type="function">
    <text evidence="11 15">F(1)F(0) ATP synthase produces ATP from ADP in the presence of a proton or sodium gradient. F-type ATPases consist of two structural domains, F(1) containing the extramembraneous catalytic core and F(0) containing the membrane proton channel, linked together by a central stalk and a peripheral stalk. During catalysis, ATP synthesis in the catalytic domain of F(1) is coupled via a rotary mechanism of the central stalk subunits to proton translocation.</text>
</comment>